<evidence type="ECO:0000259" key="7">
    <source>
        <dbReference type="Pfam" id="PF01512"/>
    </source>
</evidence>
<organism evidence="9 10">
    <name type="scientific">Amycolatopsis acididurans</name>
    <dbReference type="NCBI Taxonomy" id="2724524"/>
    <lineage>
        <taxon>Bacteria</taxon>
        <taxon>Bacillati</taxon>
        <taxon>Actinomycetota</taxon>
        <taxon>Actinomycetes</taxon>
        <taxon>Pseudonocardiales</taxon>
        <taxon>Pseudonocardiaceae</taxon>
        <taxon>Amycolatopsis</taxon>
    </lineage>
</organism>
<evidence type="ECO:0000256" key="3">
    <source>
        <dbReference type="ARBA" id="ARBA00022723"/>
    </source>
</evidence>
<keyword evidence="4" id="KW-0408">Iron</keyword>
<evidence type="ECO:0000256" key="2">
    <source>
        <dbReference type="ARBA" id="ARBA00022485"/>
    </source>
</evidence>
<evidence type="ECO:0000256" key="4">
    <source>
        <dbReference type="ARBA" id="ARBA00023004"/>
    </source>
</evidence>
<dbReference type="RefSeq" id="WP_168519941.1">
    <property type="nucleotide sequence ID" value="NZ_JAAXLS010000028.1"/>
</dbReference>
<dbReference type="Gene3D" id="1.20.1440.230">
    <property type="entry name" value="NADH-ubiquinone oxidoreductase 51kDa subunit, iron-sulphur binding domain"/>
    <property type="match status" value="1"/>
</dbReference>
<dbReference type="InterPro" id="IPR019575">
    <property type="entry name" value="Nuop51_4Fe4S-bd"/>
</dbReference>
<keyword evidence="5" id="KW-0411">Iron-sulfur</keyword>
<dbReference type="SUPFAM" id="SSF142019">
    <property type="entry name" value="Nqo1 FMN-binding domain-like"/>
    <property type="match status" value="1"/>
</dbReference>
<dbReference type="InterPro" id="IPR037225">
    <property type="entry name" value="Nuo51_FMN-bd_sf"/>
</dbReference>
<accession>A0ABX1JCF3</accession>
<dbReference type="Pfam" id="PF10589">
    <property type="entry name" value="NADH_4Fe-4S"/>
    <property type="match status" value="1"/>
</dbReference>
<evidence type="ECO:0000313" key="10">
    <source>
        <dbReference type="Proteomes" id="UP000715441"/>
    </source>
</evidence>
<reference evidence="9 10" key="1">
    <citation type="submission" date="2020-04" db="EMBL/GenBank/DDBJ databases">
        <title>Novel species.</title>
        <authorList>
            <person name="Teo W.F.A."/>
            <person name="Lipun K."/>
            <person name="Srisuk N."/>
            <person name="Duangmal K."/>
        </authorList>
    </citation>
    <scope>NUCLEOTIDE SEQUENCE [LARGE SCALE GENOMIC DNA]</scope>
    <source>
        <strain evidence="9 10">K13G38</strain>
    </source>
</reference>
<evidence type="ECO:0000256" key="5">
    <source>
        <dbReference type="ARBA" id="ARBA00023014"/>
    </source>
</evidence>
<evidence type="ECO:0000256" key="1">
    <source>
        <dbReference type="ARBA" id="ARBA00007523"/>
    </source>
</evidence>
<dbReference type="InterPro" id="IPR037207">
    <property type="entry name" value="Nuop51_4Fe4S-bd_sf"/>
</dbReference>
<dbReference type="Pfam" id="PF01512">
    <property type="entry name" value="Complex1_51K"/>
    <property type="match status" value="1"/>
</dbReference>
<keyword evidence="10" id="KW-1185">Reference proteome</keyword>
<dbReference type="SUPFAM" id="SSF140490">
    <property type="entry name" value="Nqo1C-terminal domain-like"/>
    <property type="match status" value="1"/>
</dbReference>
<evidence type="ECO:0000313" key="9">
    <source>
        <dbReference type="EMBL" id="NKQ56921.1"/>
    </source>
</evidence>
<dbReference type="PANTHER" id="PTHR43578">
    <property type="entry name" value="NADH-QUINONE OXIDOREDUCTASE SUBUNIT F"/>
    <property type="match status" value="1"/>
</dbReference>
<protein>
    <submittedName>
        <fullName evidence="9">NADH-quinone oxidoreductase subunit F</fullName>
    </submittedName>
</protein>
<keyword evidence="3" id="KW-0479">Metal-binding</keyword>
<comment type="similarity">
    <text evidence="1">Belongs to the complex I 51 kDa subunit family.</text>
</comment>
<dbReference type="EMBL" id="JAAXLS010000028">
    <property type="protein sequence ID" value="NKQ56921.1"/>
    <property type="molecule type" value="Genomic_DNA"/>
</dbReference>
<name>A0ABX1JCF3_9PSEU</name>
<proteinExistence type="inferred from homology"/>
<dbReference type="Gene3D" id="3.10.20.600">
    <property type="match status" value="1"/>
</dbReference>
<dbReference type="SUPFAM" id="SSF142984">
    <property type="entry name" value="Nqo1 middle domain-like"/>
    <property type="match status" value="1"/>
</dbReference>
<feature type="region of interest" description="Disordered" evidence="6">
    <location>
        <begin position="403"/>
        <end position="428"/>
    </location>
</feature>
<dbReference type="Proteomes" id="UP000715441">
    <property type="component" value="Unassembled WGS sequence"/>
</dbReference>
<dbReference type="Gene3D" id="3.40.50.11540">
    <property type="entry name" value="NADH-ubiquinone oxidoreductase 51kDa subunit"/>
    <property type="match status" value="1"/>
</dbReference>
<evidence type="ECO:0000259" key="8">
    <source>
        <dbReference type="Pfam" id="PF10589"/>
    </source>
</evidence>
<evidence type="ECO:0000256" key="6">
    <source>
        <dbReference type="SAM" id="MobiDB-lite"/>
    </source>
</evidence>
<feature type="domain" description="NADH-ubiquinone oxidoreductase 51kDa subunit iron-sulphur binding" evidence="8">
    <location>
        <begin position="297"/>
        <end position="378"/>
    </location>
</feature>
<keyword evidence="2" id="KW-0004">4Fe-4S</keyword>
<sequence length="428" mass="44490">MKTGLLDATAPDLTTHHRVSGPIPWRREAGTLIRDLEAAGLTGRGGAGFPVARKLATVAAGRDAVVIGNGAEGEPASRKDHTLLVRAPHLVLDGLQLAAEAVRASEAYLYVPAGKASDAVRAALAERAGWDAIAVRVVHAPEAFVSGQESAVVSAIEGRPARPADRLALTAHSGVRGRPTLVQNVETLAHIAQIARYGADWFRRRGTAAEPGTFLATVSGAVTRPGVREFEVGVPLREVLGETGDLRAVLIGGYHGTWVPAAGLRTPMSREGLRPIGGSPGAGVVIALGAGECGLAAATKVVGYLAEQSARQCGPCLRGLPAIAQTMTALADGGGPDLAARVAWLADLVEGRGACHHPDGTARFVRSTLSVFGDEIAWHLRGGCAARMRKENEGATAYRLDRVRGPRPVRRTAAGDPRRRPVGLPDGA</sequence>
<dbReference type="PANTHER" id="PTHR43578:SF3">
    <property type="entry name" value="NADH-QUINONE OXIDOREDUCTASE SUBUNIT F"/>
    <property type="match status" value="1"/>
</dbReference>
<comment type="caution">
    <text evidence="9">The sequence shown here is derived from an EMBL/GenBank/DDBJ whole genome shotgun (WGS) entry which is preliminary data.</text>
</comment>
<dbReference type="InterPro" id="IPR011538">
    <property type="entry name" value="Nuo51_FMN-bd"/>
</dbReference>
<gene>
    <name evidence="9" type="ORF">HFP15_29020</name>
</gene>
<feature type="domain" description="NADH-ubiquinone oxidoreductase 51kDa subunit FMN-binding" evidence="7">
    <location>
        <begin position="37"/>
        <end position="192"/>
    </location>
</feature>